<evidence type="ECO:0000313" key="1">
    <source>
        <dbReference type="EMBL" id="EMI21336.1"/>
    </source>
</evidence>
<organism evidence="1 2">
    <name type="scientific">Rhodopirellula maiorica SM1</name>
    <dbReference type="NCBI Taxonomy" id="1265738"/>
    <lineage>
        <taxon>Bacteria</taxon>
        <taxon>Pseudomonadati</taxon>
        <taxon>Planctomycetota</taxon>
        <taxon>Planctomycetia</taxon>
        <taxon>Pirellulales</taxon>
        <taxon>Pirellulaceae</taxon>
        <taxon>Novipirellula</taxon>
    </lineage>
</organism>
<dbReference type="PATRIC" id="fig|1265738.3.peg.1724"/>
<proteinExistence type="predicted"/>
<evidence type="ECO:0000313" key="2">
    <source>
        <dbReference type="Proteomes" id="UP000011991"/>
    </source>
</evidence>
<keyword evidence="2" id="KW-1185">Reference proteome</keyword>
<comment type="caution">
    <text evidence="1">The sequence shown here is derived from an EMBL/GenBank/DDBJ whole genome shotgun (WGS) entry which is preliminary data.</text>
</comment>
<name>M5RQ61_9BACT</name>
<reference evidence="1 2" key="1">
    <citation type="journal article" date="2013" name="Mar. Genomics">
        <title>Expression of sulfatases in Rhodopirellula baltica and the diversity of sulfatases in the genus Rhodopirellula.</title>
        <authorList>
            <person name="Wegner C.E."/>
            <person name="Richter-Heitmann T."/>
            <person name="Klindworth A."/>
            <person name="Klockow C."/>
            <person name="Richter M."/>
            <person name="Achstetter T."/>
            <person name="Glockner F.O."/>
            <person name="Harder J."/>
        </authorList>
    </citation>
    <scope>NUCLEOTIDE SEQUENCE [LARGE SCALE GENOMIC DNA]</scope>
    <source>
        <strain evidence="1 2">SM1</strain>
    </source>
</reference>
<dbReference type="Proteomes" id="UP000011991">
    <property type="component" value="Unassembled WGS sequence"/>
</dbReference>
<gene>
    <name evidence="1" type="ORF">RMSM_01729</name>
</gene>
<protein>
    <submittedName>
        <fullName evidence="1">Uncharacterized protein</fullName>
    </submittedName>
</protein>
<dbReference type="EMBL" id="ANOG01000256">
    <property type="protein sequence ID" value="EMI21336.1"/>
    <property type="molecule type" value="Genomic_DNA"/>
</dbReference>
<sequence length="53" mass="6022">MLHPKLESEHQWKFFSFHPRESFIAAIAVATEESAEGISLHLNSFDEVVAEHA</sequence>
<accession>M5RQ61</accession>
<dbReference type="AlphaFoldDB" id="M5RQ61"/>